<evidence type="ECO:0000256" key="2">
    <source>
        <dbReference type="SAM" id="MobiDB-lite"/>
    </source>
</evidence>
<dbReference type="FunCoup" id="A0A1I4IK31">
    <property type="interactions" value="74"/>
</dbReference>
<dbReference type="EMBL" id="FOSW01000013">
    <property type="protein sequence ID" value="SFL54690.1"/>
    <property type="molecule type" value="Genomic_DNA"/>
</dbReference>
<protein>
    <submittedName>
        <fullName evidence="3">N-acetylglucosaminyl deacetylase, LmbE family</fullName>
    </submittedName>
</protein>
<evidence type="ECO:0000256" key="1">
    <source>
        <dbReference type="ARBA" id="ARBA00022833"/>
    </source>
</evidence>
<dbReference type="STRING" id="504800.SAMN04488085_11326"/>
<dbReference type="InParanoid" id="A0A1I4IK31"/>
<reference evidence="4" key="1">
    <citation type="submission" date="2016-10" db="EMBL/GenBank/DDBJ databases">
        <authorList>
            <person name="Varghese N."/>
            <person name="Submissions S."/>
        </authorList>
    </citation>
    <scope>NUCLEOTIDE SEQUENCE [LARGE SCALE GENOMIC DNA]</scope>
    <source>
        <strain evidence="4">DSM 45317</strain>
    </source>
</reference>
<dbReference type="InterPro" id="IPR024078">
    <property type="entry name" value="LmbE-like_dom_sf"/>
</dbReference>
<accession>A0A1I4IK31</accession>
<dbReference type="AlphaFoldDB" id="A0A1I4IK31"/>
<dbReference type="GO" id="GO:0016137">
    <property type="term" value="P:glycoside metabolic process"/>
    <property type="evidence" value="ECO:0007669"/>
    <property type="project" value="UniProtKB-ARBA"/>
</dbReference>
<feature type="region of interest" description="Disordered" evidence="2">
    <location>
        <begin position="1"/>
        <end position="37"/>
    </location>
</feature>
<sequence length="294" mass="31434">MATGRFRPVATLPGTGPARRRRPGGTPGRPYPPAMAPPPVPPFPADAFGRVLCVVAHPDDVEYGVSSAVAAWTERGIYVAYLLLTRGEAGMDALRPEQTARRRTAEQLSAADVVGVSEVRFLDHPDGVLEYGLGLRRDIARVIREHRPDALLVGSWDVEFVAGLNQADHRVAGLAALDALRDAANRWVFPELLDEGLEPWAVRWLLVGGDPRPTHGVDVGGAALERGIASLEAHGQYLAGIPGHPPPRTMITAITALQGRAMGVPHAVLFRGWDLFAPPPIAQEAMRAAAEPVG</sequence>
<dbReference type="SUPFAM" id="SSF102588">
    <property type="entry name" value="LmbE-like"/>
    <property type="match status" value="1"/>
</dbReference>
<dbReference type="Gene3D" id="3.40.50.10320">
    <property type="entry name" value="LmbE-like"/>
    <property type="match status" value="1"/>
</dbReference>
<dbReference type="PANTHER" id="PTHR12993:SF28">
    <property type="entry name" value="LMBE FAMILY PROTEIN"/>
    <property type="match status" value="1"/>
</dbReference>
<proteinExistence type="predicted"/>
<gene>
    <name evidence="3" type="ORF">SAMN04488085_11326</name>
</gene>
<dbReference type="GO" id="GO:0016811">
    <property type="term" value="F:hydrolase activity, acting on carbon-nitrogen (but not peptide) bonds, in linear amides"/>
    <property type="evidence" value="ECO:0007669"/>
    <property type="project" value="TreeGrafter"/>
</dbReference>
<keyword evidence="1" id="KW-0862">Zinc</keyword>
<name>A0A1I4IK31_9ACTN</name>
<evidence type="ECO:0000313" key="3">
    <source>
        <dbReference type="EMBL" id="SFL54690.1"/>
    </source>
</evidence>
<keyword evidence="4" id="KW-1185">Reference proteome</keyword>
<evidence type="ECO:0000313" key="4">
    <source>
        <dbReference type="Proteomes" id="UP000199152"/>
    </source>
</evidence>
<dbReference type="Proteomes" id="UP000199152">
    <property type="component" value="Unassembled WGS sequence"/>
</dbReference>
<organism evidence="3 4">
    <name type="scientific">Geodermatophilus ruber</name>
    <dbReference type="NCBI Taxonomy" id="504800"/>
    <lineage>
        <taxon>Bacteria</taxon>
        <taxon>Bacillati</taxon>
        <taxon>Actinomycetota</taxon>
        <taxon>Actinomycetes</taxon>
        <taxon>Geodermatophilales</taxon>
        <taxon>Geodermatophilaceae</taxon>
        <taxon>Geodermatophilus</taxon>
    </lineage>
</organism>
<dbReference type="PANTHER" id="PTHR12993">
    <property type="entry name" value="N-ACETYLGLUCOSAMINYL-PHOSPHATIDYLINOSITOL DE-N-ACETYLASE-RELATED"/>
    <property type="match status" value="1"/>
</dbReference>
<dbReference type="InterPro" id="IPR003737">
    <property type="entry name" value="GlcNAc_PI_deacetylase-related"/>
</dbReference>
<dbReference type="Pfam" id="PF02585">
    <property type="entry name" value="PIG-L"/>
    <property type="match status" value="1"/>
</dbReference>